<feature type="region of interest" description="Disordered" evidence="1">
    <location>
        <begin position="373"/>
        <end position="411"/>
    </location>
</feature>
<sequence length="513" mass="55877">MRLYNERDVAMRADREAGRGVDLQQDEAIRYYDVPPGTFLLSFAAQTGETMQQTVPALPGRRTFVLCEGSTAKVLVAAGQGFEQLIRAGIDPARTVIVSVRGDETDDRIRERVRLARVLLHDIATGGSSLDNSLLAILDNPTTDPLLRLYGAATVVARLTSRQSPLAGETWPKRGIGAFRQQWVERAIAWLRVDKAMTIGPDETVLRWRLGEMGNSRRRLQGQRRIARPPMLAQVWRWAVEASIDEPAVIEQTAAIIAVTRSAVGAEPWLCWKAAAAKAAPSALPPARRSSASIYKLVAEAMTKAREIGSVGLDAILEQLTPEAGAAAVNLGKQINQVRPDIAELAVSLGLPASALLRRLNRTSQEIDAVLANSDGADRKGSKGVRVEAPISPPAMSRPIQEPDDPQKGRFGGIAERHHFVLSAQFFATRNPGWTRIRLTIAGPARDGELARFYVHDSFVPPELEGSFLKGRASVEVTAWGGFTVGGWIPSAKLELELDLAQMPDAPEPIRTR</sequence>
<dbReference type="EMBL" id="NOXT01000064">
    <property type="protein sequence ID" value="OYQ34754.1"/>
    <property type="molecule type" value="Genomic_DNA"/>
</dbReference>
<evidence type="ECO:0000313" key="3">
    <source>
        <dbReference type="EMBL" id="OYQ34754.1"/>
    </source>
</evidence>
<evidence type="ECO:0000256" key="1">
    <source>
        <dbReference type="SAM" id="MobiDB-lite"/>
    </source>
</evidence>
<dbReference type="Pfam" id="PF20305">
    <property type="entry name" value="pYEATS"/>
    <property type="match status" value="1"/>
</dbReference>
<proteinExistence type="predicted"/>
<comment type="caution">
    <text evidence="3">The sequence shown here is derived from an EMBL/GenBank/DDBJ whole genome shotgun (WGS) entry which is preliminary data.</text>
</comment>
<organism evidence="3 4">
    <name type="scientific">Sandarakinorhabdus cyanobacteriorum</name>
    <dbReference type="NCBI Taxonomy" id="1981098"/>
    <lineage>
        <taxon>Bacteria</taxon>
        <taxon>Pseudomonadati</taxon>
        <taxon>Pseudomonadota</taxon>
        <taxon>Alphaproteobacteria</taxon>
        <taxon>Sphingomonadales</taxon>
        <taxon>Sphingosinicellaceae</taxon>
        <taxon>Sandarakinorhabdus</taxon>
    </lineage>
</organism>
<name>A0A255Z1E2_9SPHN</name>
<feature type="domain" description="Prokaryotic YEATS" evidence="2">
    <location>
        <begin position="436"/>
        <end position="500"/>
    </location>
</feature>
<keyword evidence="4" id="KW-1185">Reference proteome</keyword>
<dbReference type="InterPro" id="IPR046888">
    <property type="entry name" value="pYEATS"/>
</dbReference>
<gene>
    <name evidence="3" type="ORF">CHU93_02065</name>
</gene>
<dbReference type="Proteomes" id="UP000216991">
    <property type="component" value="Unassembled WGS sequence"/>
</dbReference>
<evidence type="ECO:0000259" key="2">
    <source>
        <dbReference type="Pfam" id="PF20305"/>
    </source>
</evidence>
<accession>A0A255Z1E2</accession>
<reference evidence="3 4" key="1">
    <citation type="submission" date="2017-07" db="EMBL/GenBank/DDBJ databases">
        <title>Sandarakinorhabdus cyanobacteriorum sp. nov., a novel bacterium isolated from cyanobacterial aggregates in a eutrophic lake.</title>
        <authorList>
            <person name="Cai H."/>
        </authorList>
    </citation>
    <scope>NUCLEOTIDE SEQUENCE [LARGE SCALE GENOMIC DNA]</scope>
    <source>
        <strain evidence="3 4">TH057</strain>
    </source>
</reference>
<evidence type="ECO:0000313" key="4">
    <source>
        <dbReference type="Proteomes" id="UP000216991"/>
    </source>
</evidence>
<dbReference type="AlphaFoldDB" id="A0A255Z1E2"/>
<protein>
    <recommendedName>
        <fullName evidence="2">Prokaryotic YEATS domain-containing protein</fullName>
    </recommendedName>
</protein>